<dbReference type="EMBL" id="FNAC01000028">
    <property type="protein sequence ID" value="SDD39880.1"/>
    <property type="molecule type" value="Genomic_DNA"/>
</dbReference>
<dbReference type="STRING" id="686796.SAMN04488104_102810"/>
<keyword evidence="2" id="KW-1185">Reference proteome</keyword>
<gene>
    <name evidence="1" type="ORF">SAMN04488104_102810</name>
</gene>
<sequence>MEGIAEVEEEIFKERPKRPAGFQTSDRSFLLIDGGLELHFFDLVAFKKKSEQPYQ</sequence>
<name>A0A1G6UEQ6_9BACT</name>
<evidence type="ECO:0000313" key="1">
    <source>
        <dbReference type="EMBL" id="SDD39880.1"/>
    </source>
</evidence>
<organism evidence="1 2">
    <name type="scientific">Algoriphagus faecimaris</name>
    <dbReference type="NCBI Taxonomy" id="686796"/>
    <lineage>
        <taxon>Bacteria</taxon>
        <taxon>Pseudomonadati</taxon>
        <taxon>Bacteroidota</taxon>
        <taxon>Cytophagia</taxon>
        <taxon>Cytophagales</taxon>
        <taxon>Cyclobacteriaceae</taxon>
        <taxon>Algoriphagus</taxon>
    </lineage>
</organism>
<dbReference type="AlphaFoldDB" id="A0A1G6UEQ6"/>
<evidence type="ECO:0000313" key="2">
    <source>
        <dbReference type="Proteomes" id="UP000199060"/>
    </source>
</evidence>
<reference evidence="2" key="1">
    <citation type="submission" date="2016-10" db="EMBL/GenBank/DDBJ databases">
        <authorList>
            <person name="Varghese N."/>
            <person name="Submissions S."/>
        </authorList>
    </citation>
    <scope>NUCLEOTIDE SEQUENCE [LARGE SCALE GENOMIC DNA]</scope>
    <source>
        <strain evidence="2">DSM 23095</strain>
    </source>
</reference>
<accession>A0A1G6UEQ6</accession>
<proteinExistence type="predicted"/>
<dbReference type="Proteomes" id="UP000199060">
    <property type="component" value="Unassembled WGS sequence"/>
</dbReference>
<protein>
    <submittedName>
        <fullName evidence="1">Uncharacterized protein</fullName>
    </submittedName>
</protein>